<proteinExistence type="predicted"/>
<dbReference type="OrthoDB" id="4140442at2759"/>
<sequence length="383" mass="43070">MLAVRIECQSSCVERGTVVEALTIIETLRNPRHALAGVSDCRLSELRISLHQAQQSCRAQASSRRLLFWPKCRFKPPRDHYALYQVEHLQKPRSFSESTILGAVKKKWLQSAPNSAKASTTQSSPLTKVADTLKKPVYQTYAAKLAEKGQPTLIYIAPSHTAFLISSYSAAGFCFAYSGYNFWHSSLYAPPDLASWVPIAFGVVCIGMSAMGTWLMLSPSHLIRSITAVPKSVAKVAARGKPIPRTGQPDLELQIELRRMIPLPFFKPRKLYIKPEDIVIRSSLVRPPARKLTPEETYKLMLHEKEEKKKALEYEQTHIMSAPFRHMSKFLFNLFKAIARAWTREGFAKLRANGQTYKLDVTGGWALDGGKALDRLVTLKPEI</sequence>
<dbReference type="HOGENOM" id="CLU_052402_1_0_1"/>
<feature type="transmembrane region" description="Helical" evidence="1">
    <location>
        <begin position="162"/>
        <end position="183"/>
    </location>
</feature>
<gene>
    <name evidence="2" type="ORF">OIDMADRAFT_60215</name>
</gene>
<reference evidence="3" key="2">
    <citation type="submission" date="2015-01" db="EMBL/GenBank/DDBJ databases">
        <title>Evolutionary Origins and Diversification of the Mycorrhizal Mutualists.</title>
        <authorList>
            <consortium name="DOE Joint Genome Institute"/>
            <consortium name="Mycorrhizal Genomics Consortium"/>
            <person name="Kohler A."/>
            <person name="Kuo A."/>
            <person name="Nagy L.G."/>
            <person name="Floudas D."/>
            <person name="Copeland A."/>
            <person name="Barry K.W."/>
            <person name="Cichocki N."/>
            <person name="Veneault-Fourrey C."/>
            <person name="LaButti K."/>
            <person name="Lindquist E.A."/>
            <person name="Lipzen A."/>
            <person name="Lundell T."/>
            <person name="Morin E."/>
            <person name="Murat C."/>
            <person name="Riley R."/>
            <person name="Ohm R."/>
            <person name="Sun H."/>
            <person name="Tunlid A."/>
            <person name="Henrissat B."/>
            <person name="Grigoriev I.V."/>
            <person name="Hibbett D.S."/>
            <person name="Martin F."/>
        </authorList>
    </citation>
    <scope>NUCLEOTIDE SEQUENCE [LARGE SCALE GENOMIC DNA]</scope>
    <source>
        <strain evidence="3">Zn</strain>
    </source>
</reference>
<accession>A0A0C3C826</accession>
<protein>
    <submittedName>
        <fullName evidence="2">Uncharacterized protein</fullName>
    </submittedName>
</protein>
<dbReference type="Proteomes" id="UP000054321">
    <property type="component" value="Unassembled WGS sequence"/>
</dbReference>
<keyword evidence="3" id="KW-1185">Reference proteome</keyword>
<feature type="transmembrane region" description="Helical" evidence="1">
    <location>
        <begin position="195"/>
        <end position="217"/>
    </location>
</feature>
<keyword evidence="1" id="KW-1133">Transmembrane helix</keyword>
<keyword evidence="1" id="KW-0812">Transmembrane</keyword>
<keyword evidence="1" id="KW-0472">Membrane</keyword>
<dbReference type="InParanoid" id="A0A0C3C826"/>
<name>A0A0C3C826_OIDMZ</name>
<evidence type="ECO:0000313" key="3">
    <source>
        <dbReference type="Proteomes" id="UP000054321"/>
    </source>
</evidence>
<dbReference type="EMBL" id="KN832888">
    <property type="protein sequence ID" value="KIM95058.1"/>
    <property type="molecule type" value="Genomic_DNA"/>
</dbReference>
<dbReference type="AlphaFoldDB" id="A0A0C3C826"/>
<reference evidence="2 3" key="1">
    <citation type="submission" date="2014-04" db="EMBL/GenBank/DDBJ databases">
        <authorList>
            <consortium name="DOE Joint Genome Institute"/>
            <person name="Kuo A."/>
            <person name="Martino E."/>
            <person name="Perotto S."/>
            <person name="Kohler A."/>
            <person name="Nagy L.G."/>
            <person name="Floudas D."/>
            <person name="Copeland A."/>
            <person name="Barry K.W."/>
            <person name="Cichocki N."/>
            <person name="Veneault-Fourrey C."/>
            <person name="LaButti K."/>
            <person name="Lindquist E.A."/>
            <person name="Lipzen A."/>
            <person name="Lundell T."/>
            <person name="Morin E."/>
            <person name="Murat C."/>
            <person name="Sun H."/>
            <person name="Tunlid A."/>
            <person name="Henrissat B."/>
            <person name="Grigoriev I.V."/>
            <person name="Hibbett D.S."/>
            <person name="Martin F."/>
            <person name="Nordberg H.P."/>
            <person name="Cantor M.N."/>
            <person name="Hua S.X."/>
        </authorList>
    </citation>
    <scope>NUCLEOTIDE SEQUENCE [LARGE SCALE GENOMIC DNA]</scope>
    <source>
        <strain evidence="2 3">Zn</strain>
    </source>
</reference>
<organism evidence="2 3">
    <name type="scientific">Oidiodendron maius (strain Zn)</name>
    <dbReference type="NCBI Taxonomy" id="913774"/>
    <lineage>
        <taxon>Eukaryota</taxon>
        <taxon>Fungi</taxon>
        <taxon>Dikarya</taxon>
        <taxon>Ascomycota</taxon>
        <taxon>Pezizomycotina</taxon>
        <taxon>Leotiomycetes</taxon>
        <taxon>Leotiomycetes incertae sedis</taxon>
        <taxon>Myxotrichaceae</taxon>
        <taxon>Oidiodendron</taxon>
    </lineage>
</organism>
<evidence type="ECO:0000256" key="1">
    <source>
        <dbReference type="SAM" id="Phobius"/>
    </source>
</evidence>
<dbReference type="STRING" id="913774.A0A0C3C826"/>
<evidence type="ECO:0000313" key="2">
    <source>
        <dbReference type="EMBL" id="KIM95058.1"/>
    </source>
</evidence>